<comment type="caution">
    <text evidence="2">The sequence shown here is derived from an EMBL/GenBank/DDBJ whole genome shotgun (WGS) entry which is preliminary data.</text>
</comment>
<accession>Q4RC19</accession>
<dbReference type="AlphaFoldDB" id="Q4RC19"/>
<name>Q4RC19_TETNG</name>
<feature type="region of interest" description="Disordered" evidence="1">
    <location>
        <begin position="30"/>
        <end position="64"/>
    </location>
</feature>
<feature type="compositionally biased region" description="Low complexity" evidence="1">
    <location>
        <begin position="53"/>
        <end position="64"/>
    </location>
</feature>
<reference evidence="2" key="2">
    <citation type="submission" date="2004-02" db="EMBL/GenBank/DDBJ databases">
        <authorList>
            <consortium name="Genoscope"/>
            <consortium name="Whitehead Institute Centre for Genome Research"/>
        </authorList>
    </citation>
    <scope>NUCLEOTIDE SEQUENCE</scope>
</reference>
<feature type="compositionally biased region" description="Low complexity" evidence="1">
    <location>
        <begin position="30"/>
        <end position="42"/>
    </location>
</feature>
<sequence>AFPRGSRLLQTPPGALGRERKRAVLVLAGGPAGPAALQQRQQPHGRRAPHSLAPRPSTAACPPSCSSRCPAAAPMATWWCGPWGGGPGAARPPSAGSGRR</sequence>
<evidence type="ECO:0000256" key="1">
    <source>
        <dbReference type="SAM" id="MobiDB-lite"/>
    </source>
</evidence>
<feature type="non-terminal residue" evidence="2">
    <location>
        <position position="1"/>
    </location>
</feature>
<reference evidence="2" key="1">
    <citation type="journal article" date="2004" name="Nature">
        <title>Genome duplication in the teleost fish Tetraodon nigroviridis reveals the early vertebrate proto-karyotype.</title>
        <authorList>
            <person name="Jaillon O."/>
            <person name="Aury J.-M."/>
            <person name="Brunet F."/>
            <person name="Petit J.-L."/>
            <person name="Stange-Thomann N."/>
            <person name="Mauceli E."/>
            <person name="Bouneau L."/>
            <person name="Fischer C."/>
            <person name="Ozouf-Costaz C."/>
            <person name="Bernot A."/>
            <person name="Nicaud S."/>
            <person name="Jaffe D."/>
            <person name="Fisher S."/>
            <person name="Lutfalla G."/>
            <person name="Dossat C."/>
            <person name="Segurens B."/>
            <person name="Dasilva C."/>
            <person name="Salanoubat M."/>
            <person name="Levy M."/>
            <person name="Boudet N."/>
            <person name="Castellano S."/>
            <person name="Anthouard V."/>
            <person name="Jubin C."/>
            <person name="Castelli V."/>
            <person name="Katinka M."/>
            <person name="Vacherie B."/>
            <person name="Biemont C."/>
            <person name="Skalli Z."/>
            <person name="Cattolico L."/>
            <person name="Poulain J."/>
            <person name="De Berardinis V."/>
            <person name="Cruaud C."/>
            <person name="Duprat S."/>
            <person name="Brottier P."/>
            <person name="Coutanceau J.-P."/>
            <person name="Gouzy J."/>
            <person name="Parra G."/>
            <person name="Lardier G."/>
            <person name="Chapple C."/>
            <person name="McKernan K.J."/>
            <person name="McEwan P."/>
            <person name="Bosak S."/>
            <person name="Kellis M."/>
            <person name="Volff J.-N."/>
            <person name="Guigo R."/>
            <person name="Zody M.C."/>
            <person name="Mesirov J."/>
            <person name="Lindblad-Toh K."/>
            <person name="Birren B."/>
            <person name="Nusbaum C."/>
            <person name="Kahn D."/>
            <person name="Robinson-Rechavi M."/>
            <person name="Laudet V."/>
            <person name="Schachter V."/>
            <person name="Quetier F."/>
            <person name="Saurin W."/>
            <person name="Scarpelli C."/>
            <person name="Wincker P."/>
            <person name="Lander E.S."/>
            <person name="Weissenbach J."/>
            <person name="Roest Crollius H."/>
        </authorList>
    </citation>
    <scope>NUCLEOTIDE SEQUENCE [LARGE SCALE GENOMIC DNA]</scope>
</reference>
<evidence type="ECO:0000313" key="2">
    <source>
        <dbReference type="EMBL" id="CAG14064.1"/>
    </source>
</evidence>
<protein>
    <submittedName>
        <fullName evidence="2">(spotted green pufferfish) hypothetical protein</fullName>
    </submittedName>
</protein>
<gene>
    <name evidence="2" type="ORF">GSTENG00038884001</name>
</gene>
<proteinExistence type="predicted"/>
<dbReference type="KEGG" id="tng:GSTEN00038884G001"/>
<dbReference type="EMBL" id="CAAE01020085">
    <property type="protein sequence ID" value="CAG14064.1"/>
    <property type="molecule type" value="Genomic_DNA"/>
</dbReference>
<organism evidence="2">
    <name type="scientific">Tetraodon nigroviridis</name>
    <name type="common">Spotted green pufferfish</name>
    <name type="synonym">Chelonodon nigroviridis</name>
    <dbReference type="NCBI Taxonomy" id="99883"/>
    <lineage>
        <taxon>Eukaryota</taxon>
        <taxon>Metazoa</taxon>
        <taxon>Chordata</taxon>
        <taxon>Craniata</taxon>
        <taxon>Vertebrata</taxon>
        <taxon>Euteleostomi</taxon>
        <taxon>Actinopterygii</taxon>
        <taxon>Neopterygii</taxon>
        <taxon>Teleostei</taxon>
        <taxon>Neoteleostei</taxon>
        <taxon>Acanthomorphata</taxon>
        <taxon>Eupercaria</taxon>
        <taxon>Tetraodontiformes</taxon>
        <taxon>Tetradontoidea</taxon>
        <taxon>Tetraodontidae</taxon>
        <taxon>Tetraodon</taxon>
    </lineage>
</organism>